<dbReference type="Pfam" id="PF07795">
    <property type="entry name" value="DUF1635"/>
    <property type="match status" value="1"/>
</dbReference>
<sequence>MEEMASLWSHQENIDELKFKIHYTALELEAVKAKANEELNKNTESVKQLLQILKFVCHERDEAREQMQKLLNKITPFVNNPLLSECFTIDQLHQQYQNPLMKPSKANSSIAESNSLSDAYNHCSSPVDSLFDPVTSPDLSNIKTNNSLVQDYRHEVMLSNGFHAMGSIPKIDHSTLMMESMIKGKMLPQKGNLLQAVMEAGPLLQTLLARCPLPRWQKQSQTFVDMSCASFSQMRDGGKQNCGGNILSFDDVNFSQYQGRMEAGFPRANNFGLVEKRQRFQ</sequence>
<accession>A0A2U1NR75</accession>
<name>A0A2U1NR75_ARTAN</name>
<dbReference type="InterPro" id="IPR012862">
    <property type="entry name" value="DUF1635"/>
</dbReference>
<dbReference type="AlphaFoldDB" id="A0A2U1NR75"/>
<dbReference type="STRING" id="35608.A0A2U1NR75"/>
<gene>
    <name evidence="1" type="ORF">CTI12_AA234060</name>
</gene>
<keyword evidence="2" id="KW-1185">Reference proteome</keyword>
<evidence type="ECO:0000313" key="2">
    <source>
        <dbReference type="Proteomes" id="UP000245207"/>
    </source>
</evidence>
<dbReference type="OrthoDB" id="778241at2759"/>
<dbReference type="PANTHER" id="PTHR33431:SF12">
    <property type="entry name" value="HIGH MOBILITY GROUP BOX PROTEIN, PUTATIVE (DUF1635)-RELATED"/>
    <property type="match status" value="1"/>
</dbReference>
<organism evidence="1 2">
    <name type="scientific">Artemisia annua</name>
    <name type="common">Sweet wormwood</name>
    <dbReference type="NCBI Taxonomy" id="35608"/>
    <lineage>
        <taxon>Eukaryota</taxon>
        <taxon>Viridiplantae</taxon>
        <taxon>Streptophyta</taxon>
        <taxon>Embryophyta</taxon>
        <taxon>Tracheophyta</taxon>
        <taxon>Spermatophyta</taxon>
        <taxon>Magnoliopsida</taxon>
        <taxon>eudicotyledons</taxon>
        <taxon>Gunneridae</taxon>
        <taxon>Pentapetalae</taxon>
        <taxon>asterids</taxon>
        <taxon>campanulids</taxon>
        <taxon>Asterales</taxon>
        <taxon>Asteraceae</taxon>
        <taxon>Asteroideae</taxon>
        <taxon>Anthemideae</taxon>
        <taxon>Artemisiinae</taxon>
        <taxon>Artemisia</taxon>
    </lineage>
</organism>
<dbReference type="Proteomes" id="UP000245207">
    <property type="component" value="Unassembled WGS sequence"/>
</dbReference>
<reference evidence="1 2" key="1">
    <citation type="journal article" date="2018" name="Mol. Plant">
        <title>The genome of Artemisia annua provides insight into the evolution of Asteraceae family and artemisinin biosynthesis.</title>
        <authorList>
            <person name="Shen Q."/>
            <person name="Zhang L."/>
            <person name="Liao Z."/>
            <person name="Wang S."/>
            <person name="Yan T."/>
            <person name="Shi P."/>
            <person name="Liu M."/>
            <person name="Fu X."/>
            <person name="Pan Q."/>
            <person name="Wang Y."/>
            <person name="Lv Z."/>
            <person name="Lu X."/>
            <person name="Zhang F."/>
            <person name="Jiang W."/>
            <person name="Ma Y."/>
            <person name="Chen M."/>
            <person name="Hao X."/>
            <person name="Li L."/>
            <person name="Tang Y."/>
            <person name="Lv G."/>
            <person name="Zhou Y."/>
            <person name="Sun X."/>
            <person name="Brodelius P.E."/>
            <person name="Rose J.K.C."/>
            <person name="Tang K."/>
        </authorList>
    </citation>
    <scope>NUCLEOTIDE SEQUENCE [LARGE SCALE GENOMIC DNA]</scope>
    <source>
        <strain evidence="2">cv. Huhao1</strain>
        <tissue evidence="1">Leaf</tissue>
    </source>
</reference>
<proteinExistence type="predicted"/>
<dbReference type="EMBL" id="PKPP01002324">
    <property type="protein sequence ID" value="PWA76005.1"/>
    <property type="molecule type" value="Genomic_DNA"/>
</dbReference>
<protein>
    <submittedName>
        <fullName evidence="1">Uncharacterized protein</fullName>
    </submittedName>
</protein>
<dbReference type="PANTHER" id="PTHR33431">
    <property type="entry name" value="ENABLED-LIKE PROTEIN (DUF1635)"/>
    <property type="match status" value="1"/>
</dbReference>
<comment type="caution">
    <text evidence="1">The sequence shown here is derived from an EMBL/GenBank/DDBJ whole genome shotgun (WGS) entry which is preliminary data.</text>
</comment>
<evidence type="ECO:0000313" key="1">
    <source>
        <dbReference type="EMBL" id="PWA76005.1"/>
    </source>
</evidence>